<evidence type="ECO:0000313" key="4">
    <source>
        <dbReference type="Proteomes" id="UP000055136"/>
    </source>
</evidence>
<name>A0A0S2TC68_9GAMM</name>
<accession>A0A0S2TC68</accession>
<dbReference type="GO" id="GO:0000287">
    <property type="term" value="F:magnesium ion binding"/>
    <property type="evidence" value="ECO:0007669"/>
    <property type="project" value="UniProtKB-ARBA"/>
</dbReference>
<dbReference type="NCBIfam" id="TIGR01484">
    <property type="entry name" value="HAD-SF-IIB"/>
    <property type="match status" value="1"/>
</dbReference>
<dbReference type="InterPro" id="IPR036412">
    <property type="entry name" value="HAD-like_sf"/>
</dbReference>
<dbReference type="Pfam" id="PF05116">
    <property type="entry name" value="S6PP"/>
    <property type="match status" value="1"/>
</dbReference>
<reference evidence="3" key="1">
    <citation type="submission" date="2015-10" db="EMBL/GenBank/DDBJ databases">
        <title>Description of Candidatus Tenderia electrophaga gen. nov, sp. nov., an Uncultivated Electroautotroph from a Biocathode Enrichment.</title>
        <authorList>
            <person name="Eddie B.J."/>
            <person name="Malanoski A.P."/>
            <person name="Wang Z."/>
            <person name="Hall R.J."/>
            <person name="Oh S.D."/>
            <person name="Heiner C."/>
            <person name="Lin B."/>
            <person name="Strycharz-Glaven S.M."/>
        </authorList>
    </citation>
    <scope>NUCLEOTIDE SEQUENCE [LARGE SCALE GENOMIC DNA]</scope>
    <source>
        <strain evidence="3">NRL1</strain>
    </source>
</reference>
<dbReference type="Gene3D" id="3.40.50.1000">
    <property type="entry name" value="HAD superfamily/HAD-like"/>
    <property type="match status" value="1"/>
</dbReference>
<dbReference type="PANTHER" id="PTHR46521:SF4">
    <property type="entry name" value="SUCROSE-PHOSPHATASE 2-RELATED"/>
    <property type="match status" value="1"/>
</dbReference>
<organism evidence="3 4">
    <name type="scientific">Candidatus Tenderia electrophaga</name>
    <dbReference type="NCBI Taxonomy" id="1748243"/>
    <lineage>
        <taxon>Bacteria</taxon>
        <taxon>Pseudomonadati</taxon>
        <taxon>Pseudomonadota</taxon>
        <taxon>Gammaproteobacteria</taxon>
        <taxon>Candidatus Tenderiales</taxon>
        <taxon>Candidatus Tenderiaceae</taxon>
        <taxon>Candidatus Tenderia</taxon>
    </lineage>
</organism>
<sequence length="281" mass="31552">MSDKLLICTDLDRTLLPNGEAPESAAARAHFAALVQRPDVDVAYVTGRHQALVLAAIEEYRLPTPDYVLGDVGSTIYEIQSGEWRLWQEWQDEIAPCWAGYTHDRLAALFEDMELLTQQEPEKQNTFKLSYYVPETTDVDALLQDMQQRLQRNNIRASLIWSVDDLEHVGLLDLLPQNATKLHAVEFLMQRKGYAHDKTLFAGDSGNDLAVMASEVNSVLVANARADVRQQAREQAAQHGNTDHLYVARGDFLGMNGNYSAGIVEGLVHFMPWTRAWLAAD</sequence>
<dbReference type="GO" id="GO:0016791">
    <property type="term" value="F:phosphatase activity"/>
    <property type="evidence" value="ECO:0007669"/>
    <property type="project" value="UniProtKB-ARBA"/>
</dbReference>
<dbReference type="SUPFAM" id="SSF56784">
    <property type="entry name" value="HAD-like"/>
    <property type="match status" value="1"/>
</dbReference>
<evidence type="ECO:0000256" key="1">
    <source>
        <dbReference type="ARBA" id="ARBA00022801"/>
    </source>
</evidence>
<dbReference type="InterPro" id="IPR006379">
    <property type="entry name" value="HAD-SF_hydro_IIB"/>
</dbReference>
<gene>
    <name evidence="3" type="ORF">Tel_06025</name>
</gene>
<dbReference type="EMBL" id="CP013099">
    <property type="protein sequence ID" value="ALP52745.1"/>
    <property type="molecule type" value="Genomic_DNA"/>
</dbReference>
<protein>
    <submittedName>
        <fullName evidence="3">Haloacid dehalogenase</fullName>
    </submittedName>
</protein>
<dbReference type="SFLD" id="SFLDG01141">
    <property type="entry name" value="C2.B.1:_Sucrose_Phosphatase_Li"/>
    <property type="match status" value="1"/>
</dbReference>
<proteinExistence type="predicted"/>
<keyword evidence="1" id="KW-0378">Hydrolase</keyword>
<dbReference type="SFLD" id="SFLDS00003">
    <property type="entry name" value="Haloacid_Dehalogenase"/>
    <property type="match status" value="1"/>
</dbReference>
<dbReference type="InterPro" id="IPR006380">
    <property type="entry name" value="SPP-like_dom"/>
</dbReference>
<dbReference type="AlphaFoldDB" id="A0A0S2TC68"/>
<dbReference type="KEGG" id="tee:Tel_06025"/>
<dbReference type="Proteomes" id="UP000055136">
    <property type="component" value="Chromosome"/>
</dbReference>
<dbReference type="InterPro" id="IPR051518">
    <property type="entry name" value="Sucrose_Phosphatase"/>
</dbReference>
<dbReference type="SFLD" id="SFLDG01140">
    <property type="entry name" value="C2.B:_Phosphomannomutase_and_P"/>
    <property type="match status" value="1"/>
</dbReference>
<dbReference type="Gene3D" id="3.90.1070.10">
    <property type="match status" value="1"/>
</dbReference>
<dbReference type="STRING" id="1748243.Tel_06025"/>
<dbReference type="InterPro" id="IPR023214">
    <property type="entry name" value="HAD_sf"/>
</dbReference>
<evidence type="ECO:0000259" key="2">
    <source>
        <dbReference type="Pfam" id="PF05116"/>
    </source>
</evidence>
<keyword evidence="4" id="KW-1185">Reference proteome</keyword>
<feature type="domain" description="Sucrose phosphatase-like" evidence="2">
    <location>
        <begin position="4"/>
        <end position="270"/>
    </location>
</feature>
<dbReference type="PANTHER" id="PTHR46521">
    <property type="entry name" value="SUCROSE-PHOSPHATASE 2-RELATED"/>
    <property type="match status" value="1"/>
</dbReference>
<evidence type="ECO:0000313" key="3">
    <source>
        <dbReference type="EMBL" id="ALP52745.1"/>
    </source>
</evidence>